<comment type="caution">
    <text evidence="13">The sequence shown here is derived from an EMBL/GenBank/DDBJ whole genome shotgun (WGS) entry which is preliminary data.</text>
</comment>
<name>A0A3M7RW25_BRAPC</name>
<evidence type="ECO:0000256" key="4">
    <source>
        <dbReference type="ARBA" id="ARBA00013834"/>
    </source>
</evidence>
<dbReference type="InterPro" id="IPR011268">
    <property type="entry name" value="Purine_phosphorylase"/>
</dbReference>
<dbReference type="NCBIfam" id="NF006054">
    <property type="entry name" value="PRK08202.1"/>
    <property type="match status" value="1"/>
</dbReference>
<evidence type="ECO:0000313" key="13">
    <source>
        <dbReference type="EMBL" id="RNA27793.1"/>
    </source>
</evidence>
<comment type="function">
    <text evidence="11">The purine nucleoside phosphorylases catalyze the phosphorolytic breakdown of the N-glycosidic bond in the beta-(deoxy)ribonucleoside molecules, with the formation of the corresponding free purine bases and pentose-1-phosphate.</text>
</comment>
<evidence type="ECO:0000256" key="2">
    <source>
        <dbReference type="ARBA" id="ARBA00006751"/>
    </source>
</evidence>
<evidence type="ECO:0000259" key="12">
    <source>
        <dbReference type="Pfam" id="PF01048"/>
    </source>
</evidence>
<evidence type="ECO:0000256" key="6">
    <source>
        <dbReference type="ARBA" id="ARBA00022679"/>
    </source>
</evidence>
<gene>
    <name evidence="13" type="ORF">BpHYR1_001399</name>
</gene>
<evidence type="ECO:0000256" key="7">
    <source>
        <dbReference type="ARBA" id="ARBA00023918"/>
    </source>
</evidence>
<evidence type="ECO:0000313" key="14">
    <source>
        <dbReference type="Proteomes" id="UP000276133"/>
    </source>
</evidence>
<comment type="similarity">
    <text evidence="2 11">Belongs to the PNP/MTAP phosphorylase family.</text>
</comment>
<dbReference type="EMBL" id="REGN01002490">
    <property type="protein sequence ID" value="RNA27793.1"/>
    <property type="molecule type" value="Genomic_DNA"/>
</dbReference>
<dbReference type="OrthoDB" id="10261782at2759"/>
<dbReference type="Gene3D" id="3.40.50.1580">
    <property type="entry name" value="Nucleoside phosphorylase domain"/>
    <property type="match status" value="1"/>
</dbReference>
<dbReference type="GO" id="GO:0005737">
    <property type="term" value="C:cytoplasm"/>
    <property type="evidence" value="ECO:0007669"/>
    <property type="project" value="TreeGrafter"/>
</dbReference>
<dbReference type="GO" id="GO:0047975">
    <property type="term" value="F:guanosine phosphorylase activity"/>
    <property type="evidence" value="ECO:0007669"/>
    <property type="project" value="RHEA"/>
</dbReference>
<dbReference type="Pfam" id="PF01048">
    <property type="entry name" value="PNP_UDP_1"/>
    <property type="match status" value="1"/>
</dbReference>
<dbReference type="SUPFAM" id="SSF53167">
    <property type="entry name" value="Purine and uridine phosphorylases"/>
    <property type="match status" value="1"/>
</dbReference>
<dbReference type="EC" id="2.4.2.1" evidence="3 11"/>
<dbReference type="GO" id="GO:0009116">
    <property type="term" value="P:nucleoside metabolic process"/>
    <property type="evidence" value="ECO:0007669"/>
    <property type="project" value="InterPro"/>
</dbReference>
<dbReference type="AlphaFoldDB" id="A0A3M7RW25"/>
<dbReference type="InterPro" id="IPR035994">
    <property type="entry name" value="Nucleoside_phosphorylase_sf"/>
</dbReference>
<comment type="catalytic activity">
    <reaction evidence="7">
        <text>inosine + phosphate = alpha-D-ribose 1-phosphate + hypoxanthine</text>
        <dbReference type="Rhea" id="RHEA:27646"/>
        <dbReference type="ChEBI" id="CHEBI:17368"/>
        <dbReference type="ChEBI" id="CHEBI:17596"/>
        <dbReference type="ChEBI" id="CHEBI:43474"/>
        <dbReference type="ChEBI" id="CHEBI:57720"/>
        <dbReference type="EC" id="2.4.2.1"/>
    </reaction>
</comment>
<keyword evidence="5 11" id="KW-0328">Glycosyltransferase</keyword>
<evidence type="ECO:0000256" key="3">
    <source>
        <dbReference type="ARBA" id="ARBA00011886"/>
    </source>
</evidence>
<dbReference type="PIRSF" id="PIRSF000477">
    <property type="entry name" value="PurNPase"/>
    <property type="match status" value="1"/>
</dbReference>
<dbReference type="NCBIfam" id="TIGR01697">
    <property type="entry name" value="PNPH-PUNA-XAPA"/>
    <property type="match status" value="1"/>
</dbReference>
<organism evidence="13 14">
    <name type="scientific">Brachionus plicatilis</name>
    <name type="common">Marine rotifer</name>
    <name type="synonym">Brachionus muelleri</name>
    <dbReference type="NCBI Taxonomy" id="10195"/>
    <lineage>
        <taxon>Eukaryota</taxon>
        <taxon>Metazoa</taxon>
        <taxon>Spiralia</taxon>
        <taxon>Gnathifera</taxon>
        <taxon>Rotifera</taxon>
        <taxon>Eurotatoria</taxon>
        <taxon>Monogononta</taxon>
        <taxon>Pseudotrocha</taxon>
        <taxon>Ploima</taxon>
        <taxon>Brachionidae</taxon>
        <taxon>Brachionus</taxon>
    </lineage>
</organism>
<dbReference type="NCBIfam" id="TIGR01700">
    <property type="entry name" value="PNPH"/>
    <property type="match status" value="1"/>
</dbReference>
<dbReference type="InterPro" id="IPR000845">
    <property type="entry name" value="Nucleoside_phosphorylase_d"/>
</dbReference>
<evidence type="ECO:0000256" key="5">
    <source>
        <dbReference type="ARBA" id="ARBA00022676"/>
    </source>
</evidence>
<protein>
    <recommendedName>
        <fullName evidence="4 11">Purine nucleoside phosphorylase</fullName>
        <ecNumber evidence="3 11">2.4.2.1</ecNumber>
    </recommendedName>
    <alternativeName>
        <fullName evidence="11">Inosine-guanosine phosphorylase</fullName>
    </alternativeName>
</protein>
<comment type="catalytic activity">
    <reaction evidence="10">
        <text>guanosine + phosphate = alpha-D-ribose 1-phosphate + guanine</text>
        <dbReference type="Rhea" id="RHEA:13233"/>
        <dbReference type="ChEBI" id="CHEBI:16235"/>
        <dbReference type="ChEBI" id="CHEBI:16750"/>
        <dbReference type="ChEBI" id="CHEBI:43474"/>
        <dbReference type="ChEBI" id="CHEBI:57720"/>
        <dbReference type="EC" id="2.4.2.1"/>
    </reaction>
</comment>
<dbReference type="InterPro" id="IPR011270">
    <property type="entry name" value="Pur_Nuc_Pase_Ino/Guo-sp"/>
</dbReference>
<comment type="catalytic activity">
    <reaction evidence="9">
        <text>2'-deoxyinosine + phosphate = 2-deoxy-alpha-D-ribose 1-phosphate + hypoxanthine</text>
        <dbReference type="Rhea" id="RHEA:27750"/>
        <dbReference type="ChEBI" id="CHEBI:17368"/>
        <dbReference type="ChEBI" id="CHEBI:28997"/>
        <dbReference type="ChEBI" id="CHEBI:43474"/>
        <dbReference type="ChEBI" id="CHEBI:57259"/>
        <dbReference type="EC" id="2.4.2.1"/>
    </reaction>
</comment>
<comment type="pathway">
    <text evidence="1 11">Purine metabolism; purine nucleoside salvage.</text>
</comment>
<evidence type="ECO:0000256" key="11">
    <source>
        <dbReference type="PIRNR" id="PIRNR000477"/>
    </source>
</evidence>
<evidence type="ECO:0000256" key="9">
    <source>
        <dbReference type="ARBA" id="ARBA00023950"/>
    </source>
</evidence>
<dbReference type="CDD" id="cd09009">
    <property type="entry name" value="PNP-EcPNPII_like"/>
    <property type="match status" value="1"/>
</dbReference>
<dbReference type="Proteomes" id="UP000276133">
    <property type="component" value="Unassembled WGS sequence"/>
</dbReference>
<feature type="domain" description="Nucleoside phosphorylase" evidence="12">
    <location>
        <begin position="53"/>
        <end position="304"/>
    </location>
</feature>
<sequence length="315" mass="34938">MENSDLINQIVKKEFNLPAELLSQDAITNAYYNYDKISSIAKWIEERIHFKPRIGIICGSGLSDIAYLIADKQEIQYADIPEFPRSTVHGHKGVFAYGNLNNLPVICMQGRFHPYEGYSTALCTLPLKVLKLLGVKLVIITNAAGGLNPSLSVGDLMLIKDHFSLPLLSMQNPLVGHNDERFGPRFVPVSNIYDKKLRALMHKCGKELNLDLKEGVYGTISGPSYETVTDSLFYLKNGADCVGMSTSHEATVACYCGLKVVALSIITDKVAIEYDAEDGSDHNEIVKIAKLKAKDAEKLVSYFITQLGMDSRWLE</sequence>
<evidence type="ECO:0000256" key="10">
    <source>
        <dbReference type="ARBA" id="ARBA00023970"/>
    </source>
</evidence>
<dbReference type="PANTHER" id="PTHR11904:SF9">
    <property type="entry name" value="PURINE NUCLEOSIDE PHOSPHORYLASE-RELATED"/>
    <property type="match status" value="1"/>
</dbReference>
<evidence type="ECO:0000256" key="8">
    <source>
        <dbReference type="ARBA" id="ARBA00023929"/>
    </source>
</evidence>
<accession>A0A3M7RW25</accession>
<dbReference type="UniPathway" id="UPA00606"/>
<keyword evidence="6 11" id="KW-0808">Transferase</keyword>
<reference evidence="13 14" key="1">
    <citation type="journal article" date="2018" name="Sci. Rep.">
        <title>Genomic signatures of local adaptation to the degree of environmental predictability in rotifers.</title>
        <authorList>
            <person name="Franch-Gras L."/>
            <person name="Hahn C."/>
            <person name="Garcia-Roger E.M."/>
            <person name="Carmona M.J."/>
            <person name="Serra M."/>
            <person name="Gomez A."/>
        </authorList>
    </citation>
    <scope>NUCLEOTIDE SEQUENCE [LARGE SCALE GENOMIC DNA]</scope>
    <source>
        <strain evidence="13">HYR1</strain>
    </source>
</reference>
<dbReference type="GO" id="GO:0004731">
    <property type="term" value="F:purine-nucleoside phosphorylase activity"/>
    <property type="evidence" value="ECO:0007669"/>
    <property type="project" value="UniProtKB-EC"/>
</dbReference>
<proteinExistence type="inferred from homology"/>
<evidence type="ECO:0000256" key="1">
    <source>
        <dbReference type="ARBA" id="ARBA00005058"/>
    </source>
</evidence>
<comment type="catalytic activity">
    <reaction evidence="8">
        <text>2'-deoxyguanosine + phosphate = 2-deoxy-alpha-D-ribose 1-phosphate + guanine</text>
        <dbReference type="Rhea" id="RHEA:27738"/>
        <dbReference type="ChEBI" id="CHEBI:16235"/>
        <dbReference type="ChEBI" id="CHEBI:17172"/>
        <dbReference type="ChEBI" id="CHEBI:43474"/>
        <dbReference type="ChEBI" id="CHEBI:57259"/>
        <dbReference type="EC" id="2.4.2.1"/>
    </reaction>
</comment>
<dbReference type="STRING" id="10195.A0A3M7RW25"/>
<dbReference type="PANTHER" id="PTHR11904">
    <property type="entry name" value="METHYLTHIOADENOSINE/PURINE NUCLEOSIDE PHOSPHORYLASE"/>
    <property type="match status" value="1"/>
</dbReference>
<keyword evidence="14" id="KW-1185">Reference proteome</keyword>